<protein>
    <submittedName>
        <fullName evidence="1">Uncharacterized protein</fullName>
    </submittedName>
</protein>
<evidence type="ECO:0000313" key="1">
    <source>
        <dbReference type="EMBL" id="EEG34865.1"/>
    </source>
</evidence>
<proteinExistence type="predicted"/>
<reference evidence="1 2" key="1">
    <citation type="submission" date="2009-01" db="EMBL/GenBank/DDBJ databases">
        <authorList>
            <person name="Fulton L."/>
            <person name="Clifton S."/>
            <person name="Chinwalla A.T."/>
            <person name="Mitreva M."/>
            <person name="Sodergren E."/>
            <person name="Weinstock G."/>
            <person name="Clifton S."/>
            <person name="Dooling D.J."/>
            <person name="Fulton B."/>
            <person name="Minx P."/>
            <person name="Pepin K.H."/>
            <person name="Johnson M."/>
            <person name="Bhonagiri V."/>
            <person name="Nash W.E."/>
            <person name="Mardis E.R."/>
            <person name="Wilson R.K."/>
        </authorList>
    </citation>
    <scope>NUCLEOTIDE SEQUENCE [LARGE SCALE GENOMIC DNA]</scope>
    <source>
        <strain evidence="1 2">NRL30031/H210</strain>
    </source>
</reference>
<comment type="caution">
    <text evidence="1">The sequence shown here is derived from an EMBL/GenBank/DDBJ whole genome shotgun (WGS) entry which is preliminary data.</text>
</comment>
<sequence length="58" mass="6857">MRISGKGRLNINSPFLSDTWKTFWLTYYKKSAFPINPARTSHERQASEVSRFRFGRFA</sequence>
<evidence type="ECO:0000313" key="2">
    <source>
        <dbReference type="Proteomes" id="UP000004457"/>
    </source>
</evidence>
<gene>
    <name evidence="1" type="ORF">NEIFLAOT_00018</name>
</gene>
<dbReference type="EMBL" id="ACEN01000001">
    <property type="protein sequence ID" value="EEG34865.1"/>
    <property type="molecule type" value="Genomic_DNA"/>
</dbReference>
<dbReference type="Proteomes" id="UP000004457">
    <property type="component" value="Unassembled WGS sequence"/>
</dbReference>
<keyword evidence="2" id="KW-1185">Reference proteome</keyword>
<accession>C0EJD0</accession>
<name>C0EJD0_NEIFL</name>
<organism evidence="1 2">
    <name type="scientific">Neisseria flavescens NRL30031/H210</name>
    <dbReference type="NCBI Taxonomy" id="546264"/>
    <lineage>
        <taxon>Bacteria</taxon>
        <taxon>Pseudomonadati</taxon>
        <taxon>Pseudomonadota</taxon>
        <taxon>Betaproteobacteria</taxon>
        <taxon>Neisseriales</taxon>
        <taxon>Neisseriaceae</taxon>
        <taxon>Neisseria</taxon>
    </lineage>
</organism>
<dbReference type="AlphaFoldDB" id="C0EJD0"/>